<reference evidence="3" key="1">
    <citation type="journal article" date="2019" name="Int. J. Syst. Evol. Microbiol.">
        <title>The Global Catalogue of Microorganisms (GCM) 10K type strain sequencing project: providing services to taxonomists for standard genome sequencing and annotation.</title>
        <authorList>
            <consortium name="The Broad Institute Genomics Platform"/>
            <consortium name="The Broad Institute Genome Sequencing Center for Infectious Disease"/>
            <person name="Wu L."/>
            <person name="Ma J."/>
        </authorList>
    </citation>
    <scope>NUCLEOTIDE SEQUENCE [LARGE SCALE GENOMIC DNA]</scope>
    <source>
        <strain evidence="3">CGMCC 1.10759</strain>
    </source>
</reference>
<evidence type="ECO:0000313" key="3">
    <source>
        <dbReference type="Proteomes" id="UP001595904"/>
    </source>
</evidence>
<protein>
    <submittedName>
        <fullName evidence="2">Feruloyl-CoA synthase</fullName>
    </submittedName>
</protein>
<name>A0ABV8T220_9GAMM</name>
<dbReference type="Pfam" id="PF23562">
    <property type="entry name" value="AMP-binding_C_3"/>
    <property type="match status" value="1"/>
</dbReference>
<dbReference type="InterPro" id="IPR020845">
    <property type="entry name" value="AMP-binding_CS"/>
</dbReference>
<accession>A0ABV8T220</accession>
<dbReference type="Gene3D" id="3.40.50.12780">
    <property type="entry name" value="N-terminal domain of ligase-like"/>
    <property type="match status" value="1"/>
</dbReference>
<organism evidence="2 3">
    <name type="scientific">Steroidobacter flavus</name>
    <dbReference type="NCBI Taxonomy" id="1842136"/>
    <lineage>
        <taxon>Bacteria</taxon>
        <taxon>Pseudomonadati</taxon>
        <taxon>Pseudomonadota</taxon>
        <taxon>Gammaproteobacteria</taxon>
        <taxon>Steroidobacterales</taxon>
        <taxon>Steroidobacteraceae</taxon>
        <taxon>Steroidobacter</taxon>
    </lineage>
</organism>
<proteinExistence type="predicted"/>
<dbReference type="InterPro" id="IPR000873">
    <property type="entry name" value="AMP-dep_synth/lig_dom"/>
</dbReference>
<dbReference type="RefSeq" id="WP_380603275.1">
    <property type="nucleotide sequence ID" value="NZ_JBHSDU010000015.1"/>
</dbReference>
<dbReference type="SUPFAM" id="SSF56801">
    <property type="entry name" value="Acetyl-CoA synthetase-like"/>
    <property type="match status" value="1"/>
</dbReference>
<dbReference type="PROSITE" id="PS00455">
    <property type="entry name" value="AMP_BINDING"/>
    <property type="match status" value="1"/>
</dbReference>
<evidence type="ECO:0000313" key="2">
    <source>
        <dbReference type="EMBL" id="MFC4313188.1"/>
    </source>
</evidence>
<dbReference type="Pfam" id="PF00501">
    <property type="entry name" value="AMP-binding"/>
    <property type="match status" value="1"/>
</dbReference>
<dbReference type="Proteomes" id="UP001595904">
    <property type="component" value="Unassembled WGS sequence"/>
</dbReference>
<dbReference type="InterPro" id="IPR042099">
    <property type="entry name" value="ANL_N_sf"/>
</dbReference>
<sequence>MLQAESLPRPLSWTSEPFHTEVERRADGTLYLRPTEALPPYPERLMDALEHWAAVAPQRVLVARRVAGGEWQTVTYQQMLTRVRRIAAGLLTRDLSAERPIAILSGNSIEHLTLAFAAMWAGIPYCPVSPSYSQVSTDLQKLRYVLDLLTPGLIAAFDTPAFARALQGAAPSRTAIEGLRKSDAIEIVGDADVTGRKVTSLEAVEVEPTAALDAAHARTNADTIAKFLLTSGSTGQPKAVITSNRMLCSNAHMLRQPMPFLLDEPPVLVDWLPWNHTFGGSHNVGLVLTNGGSLYIDDGKPTPTGIQETLRNLREIAPTVYFNVPKGFEMLAHHLNADAQLRHNFYRRLRAYFFGGAALAQHTWDALDEAALKEVGVRIPMLAGLGATETGPSVTFTTAAAGRAGLIGLPAKGNVVKLAPVAEKLELRVRGPNVTPGYWRQPELTAAAFDDEQFYRLGDAVRLLDDADPTRGLAFDGRIGEDFKLSNGTWVSVGPLRAELIATLSPMAQDVVIAGLNAEYLAILIIPDLRGCGEVLGANAALTYDAVVANRELLTAIQQRLSAHARQNPASTRCVRKAMMLPTPPSLDKGEITDKGSINQRAVLTHRASCVDALYEAEPSLHVVRIE</sequence>
<feature type="domain" description="AMP-dependent synthetase/ligase" evidence="1">
    <location>
        <begin position="49"/>
        <end position="439"/>
    </location>
</feature>
<gene>
    <name evidence="2" type="ORF">ACFPN2_29185</name>
</gene>
<keyword evidence="3" id="KW-1185">Reference proteome</keyword>
<evidence type="ECO:0000259" key="1">
    <source>
        <dbReference type="Pfam" id="PF00501"/>
    </source>
</evidence>
<dbReference type="PANTHER" id="PTHR43201:SF32">
    <property type="entry name" value="2-SUCCINYLBENZOATE--COA LIGASE, CHLOROPLASTIC_PEROXISOMAL"/>
    <property type="match status" value="1"/>
</dbReference>
<comment type="caution">
    <text evidence="2">The sequence shown here is derived from an EMBL/GenBank/DDBJ whole genome shotgun (WGS) entry which is preliminary data.</text>
</comment>
<dbReference type="PANTHER" id="PTHR43201">
    <property type="entry name" value="ACYL-COA SYNTHETASE"/>
    <property type="match status" value="1"/>
</dbReference>
<dbReference type="EMBL" id="JBHSDU010000015">
    <property type="protein sequence ID" value="MFC4313188.1"/>
    <property type="molecule type" value="Genomic_DNA"/>
</dbReference>